<comment type="caution">
    <text evidence="7">The sequence shown here is derived from an EMBL/GenBank/DDBJ whole genome shotgun (WGS) entry which is preliminary data.</text>
</comment>
<keyword evidence="1 4" id="KW-0479">Metal-binding</keyword>
<keyword evidence="3 4" id="KW-0862">Zinc</keyword>
<dbReference type="InterPro" id="IPR000571">
    <property type="entry name" value="Znf_CCCH"/>
</dbReference>
<dbReference type="GO" id="GO:0042796">
    <property type="term" value="P:snRNA transcription by RNA polymerase III"/>
    <property type="evidence" value="ECO:0007669"/>
    <property type="project" value="TreeGrafter"/>
</dbReference>
<feature type="compositionally biased region" description="Basic and acidic residues" evidence="5">
    <location>
        <begin position="118"/>
        <end position="140"/>
    </location>
</feature>
<evidence type="ECO:0000256" key="5">
    <source>
        <dbReference type="SAM" id="MobiDB-lite"/>
    </source>
</evidence>
<feature type="region of interest" description="Disordered" evidence="5">
    <location>
        <begin position="765"/>
        <end position="823"/>
    </location>
</feature>
<dbReference type="InterPro" id="IPR019535">
    <property type="entry name" value="ICE2_C"/>
</dbReference>
<dbReference type="SUPFAM" id="SSF90229">
    <property type="entry name" value="CCCH zinc finger"/>
    <property type="match status" value="1"/>
</dbReference>
<feature type="compositionally biased region" description="Polar residues" evidence="5">
    <location>
        <begin position="141"/>
        <end position="151"/>
    </location>
</feature>
<dbReference type="PANTHER" id="PTHR14633:SF3">
    <property type="entry name" value="LITTLE ELONGATION COMPLEX SUBUNIT 2"/>
    <property type="match status" value="1"/>
</dbReference>
<dbReference type="AlphaFoldDB" id="D3B449"/>
<dbReference type="EMBL" id="ADBJ01000010">
    <property type="protein sequence ID" value="EFA84097.1"/>
    <property type="molecule type" value="Genomic_DNA"/>
</dbReference>
<dbReference type="GO" id="GO:0008270">
    <property type="term" value="F:zinc ion binding"/>
    <property type="evidence" value="ECO:0007669"/>
    <property type="project" value="UniProtKB-KW"/>
</dbReference>
<gene>
    <name evidence="7" type="ORF">PPL_03170</name>
</gene>
<feature type="compositionally biased region" description="Low complexity" evidence="5">
    <location>
        <begin position="194"/>
        <end position="225"/>
    </location>
</feature>
<dbReference type="PROSITE" id="PS50103">
    <property type="entry name" value="ZF_C3H1"/>
    <property type="match status" value="1"/>
</dbReference>
<feature type="region of interest" description="Disordered" evidence="5">
    <location>
        <begin position="260"/>
        <end position="292"/>
    </location>
</feature>
<dbReference type="GO" id="GO:0008023">
    <property type="term" value="C:transcription elongation factor complex"/>
    <property type="evidence" value="ECO:0007669"/>
    <property type="project" value="InterPro"/>
</dbReference>
<dbReference type="PANTHER" id="PTHR14633">
    <property type="entry name" value="LITTLE ELONGATION COMPLEX SUBUNIT 2"/>
    <property type="match status" value="1"/>
</dbReference>
<sequence length="823" mass="92780">MNKISIEECYKSINGYTLSSDLNLNILKIDEEQFNQSFSRNEYFFTPFEQLFNRKLPSYLDNDYHNTLDSNSNHNETETSRITLNSITTFTTTTPATATTNTTTKKTKSPKKTATTTLDKKQREQNETNQTKEDHGKKSTSDATLPNSFENPSLALVKPSDVQKSKSKSAARTAILLDSSSLPPSVAPSITKKQQPQQQQQPLQQEQTTPTNNEHASLSPSTVSPVVKPTVAIRKLPSIRNSKLNPLDISSSKSIQSLQKIAAKSSENDNAIEYQPPPTIQKPTPNQPAVNPLSSSSAFPHLHQSIVKRPNLYHSIDDEVEKLMNLIFNRKVVQIHSLPRYYKLIQSIDISTMIPHASDPILMHRGTVLQLGKCPVFEKIPLNSEVPLSNYYPSPDEPTISSTFWTKSTIPTLSKDTNIQSLVEKNNIDIVLSSSSFVKLINNVAPFSEDWEIPITSRDYVNATGENKKVYILDKPLLKKSITPKEKNEKYFNLAVESIGLTRGEQSNYPPIHFSTDEDTTKQKHLTSTNLTYNVWRFGEMKLLIRCKIHGLVPDPSSKLKVRYIGIKTKLEYQAERGLEDASVSDTAKWWSYTYIRPDAHLIFARVNVWNRKLLALEKKDMTHILHPKCQFNPSKSSKITMELLKHIKNLSGGDRFLMVHKSLENFVHIHQQTETNQTENPNDIIYDLHQLHQGLPIVNHDVQPVTLIPLPAPPQPPAPIIKNQASTNNSDIKVCFSFANNGQCSNPNNCNFSHLTMAQVKERNLEHQLNPSKKRKASQQKKKKEKKSKKQQASTSDGEHDSGPADSMDSTSDLSYINSLLS</sequence>
<evidence type="ECO:0000256" key="1">
    <source>
        <dbReference type="ARBA" id="ARBA00022723"/>
    </source>
</evidence>
<feature type="domain" description="C3H1-type" evidence="6">
    <location>
        <begin position="730"/>
        <end position="758"/>
    </location>
</feature>
<dbReference type="InParanoid" id="D3B449"/>
<feature type="zinc finger region" description="C3H1-type" evidence="4">
    <location>
        <begin position="730"/>
        <end position="758"/>
    </location>
</feature>
<evidence type="ECO:0000256" key="2">
    <source>
        <dbReference type="ARBA" id="ARBA00022771"/>
    </source>
</evidence>
<dbReference type="GeneID" id="31358693"/>
<feature type="compositionally biased region" description="Basic residues" evidence="5">
    <location>
        <begin position="773"/>
        <end position="791"/>
    </location>
</feature>
<dbReference type="STRING" id="670386.D3B449"/>
<evidence type="ECO:0000313" key="7">
    <source>
        <dbReference type="EMBL" id="EFA84097.1"/>
    </source>
</evidence>
<dbReference type="GO" id="GO:0045945">
    <property type="term" value="P:positive regulation of transcription by RNA polymerase III"/>
    <property type="evidence" value="ECO:0007669"/>
    <property type="project" value="TreeGrafter"/>
</dbReference>
<dbReference type="RefSeq" id="XP_020436214.1">
    <property type="nucleotide sequence ID" value="XM_020574142.1"/>
</dbReference>
<protein>
    <recommendedName>
        <fullName evidence="6">C3H1-type domain-containing protein</fullName>
    </recommendedName>
</protein>
<evidence type="ECO:0000256" key="4">
    <source>
        <dbReference type="PROSITE-ProRule" id="PRU00723"/>
    </source>
</evidence>
<dbReference type="InterPro" id="IPR036855">
    <property type="entry name" value="Znf_CCCH_sf"/>
</dbReference>
<evidence type="ECO:0000259" key="6">
    <source>
        <dbReference type="PROSITE" id="PS50103"/>
    </source>
</evidence>
<feature type="compositionally biased region" description="Low complexity" evidence="5">
    <location>
        <begin position="95"/>
        <end position="104"/>
    </location>
</feature>
<dbReference type="Proteomes" id="UP000001396">
    <property type="component" value="Unassembled WGS sequence"/>
</dbReference>
<feature type="region of interest" description="Disordered" evidence="5">
    <location>
        <begin position="95"/>
        <end position="225"/>
    </location>
</feature>
<name>D3B449_HETP5</name>
<accession>D3B449</accession>
<feature type="compositionally biased region" description="Polar residues" evidence="5">
    <location>
        <begin position="281"/>
        <end position="292"/>
    </location>
</feature>
<proteinExistence type="predicted"/>
<feature type="compositionally biased region" description="Polar residues" evidence="5">
    <location>
        <begin position="809"/>
        <end position="823"/>
    </location>
</feature>
<keyword evidence="2 4" id="KW-0863">Zinc-finger</keyword>
<evidence type="ECO:0000256" key="3">
    <source>
        <dbReference type="ARBA" id="ARBA00022833"/>
    </source>
</evidence>
<evidence type="ECO:0000313" key="8">
    <source>
        <dbReference type="Proteomes" id="UP000001396"/>
    </source>
</evidence>
<organism evidence="7 8">
    <name type="scientific">Heterostelium pallidum (strain ATCC 26659 / Pp 5 / PN500)</name>
    <name type="common">Cellular slime mold</name>
    <name type="synonym">Polysphondylium pallidum</name>
    <dbReference type="NCBI Taxonomy" id="670386"/>
    <lineage>
        <taxon>Eukaryota</taxon>
        <taxon>Amoebozoa</taxon>
        <taxon>Evosea</taxon>
        <taxon>Eumycetozoa</taxon>
        <taxon>Dictyostelia</taxon>
        <taxon>Acytosteliales</taxon>
        <taxon>Acytosteliaceae</taxon>
        <taxon>Heterostelium</taxon>
    </lineage>
</organism>
<reference evidence="7 8" key="1">
    <citation type="journal article" date="2011" name="Genome Res.">
        <title>Phylogeny-wide analysis of social amoeba genomes highlights ancient origins for complex intercellular communication.</title>
        <authorList>
            <person name="Heidel A.J."/>
            <person name="Lawal H.M."/>
            <person name="Felder M."/>
            <person name="Schilde C."/>
            <person name="Helps N.R."/>
            <person name="Tunggal B."/>
            <person name="Rivero F."/>
            <person name="John U."/>
            <person name="Schleicher M."/>
            <person name="Eichinger L."/>
            <person name="Platzer M."/>
            <person name="Noegel A.A."/>
            <person name="Schaap P."/>
            <person name="Gloeckner G."/>
        </authorList>
    </citation>
    <scope>NUCLEOTIDE SEQUENCE [LARGE SCALE GENOMIC DNA]</scope>
    <source>
        <strain evidence="8">ATCC 26659 / Pp 5 / PN500</strain>
    </source>
</reference>
<keyword evidence="8" id="KW-1185">Reference proteome</keyword>
<dbReference type="GO" id="GO:0042795">
    <property type="term" value="P:snRNA transcription by RNA polymerase II"/>
    <property type="evidence" value="ECO:0007669"/>
    <property type="project" value="TreeGrafter"/>
</dbReference>
<dbReference type="Pfam" id="PF10505">
    <property type="entry name" value="NARG2_C"/>
    <property type="match status" value="1"/>
</dbReference>